<accession>A0AA35WIU3</accession>
<evidence type="ECO:0000313" key="2">
    <source>
        <dbReference type="EMBL" id="CAI8015970.1"/>
    </source>
</evidence>
<dbReference type="InterPro" id="IPR012388">
    <property type="entry name" value="CABLES1/2"/>
</dbReference>
<dbReference type="EMBL" id="CASHTH010001484">
    <property type="protein sequence ID" value="CAI8015970.1"/>
    <property type="molecule type" value="Genomic_DNA"/>
</dbReference>
<dbReference type="GO" id="GO:0051726">
    <property type="term" value="P:regulation of cell cycle"/>
    <property type="evidence" value="ECO:0007669"/>
    <property type="project" value="InterPro"/>
</dbReference>
<sequence length="158" mass="18222">MINILSQVSIIEYARKADIKKGLNDRFKEIYPHVELSLTKLDKTKRKLYEVATEQHLDLAAVAYAYVYFEKLVLMGKVNKSVRRPVAGVCLLLAAKFVLDLKRKEISDLIEEIADNFRLSSRELLLYEFPVLAVLQFSLLTPNHQARFHHEKLLHAAT</sequence>
<feature type="domain" description="Cyclin N-terminal" evidence="1">
    <location>
        <begin position="48"/>
        <end position="139"/>
    </location>
</feature>
<organism evidence="2 3">
    <name type="scientific">Geodia barretti</name>
    <name type="common">Barrett's horny sponge</name>
    <dbReference type="NCBI Taxonomy" id="519541"/>
    <lineage>
        <taxon>Eukaryota</taxon>
        <taxon>Metazoa</taxon>
        <taxon>Porifera</taxon>
        <taxon>Demospongiae</taxon>
        <taxon>Heteroscleromorpha</taxon>
        <taxon>Tetractinellida</taxon>
        <taxon>Astrophorina</taxon>
        <taxon>Geodiidae</taxon>
        <taxon>Geodia</taxon>
    </lineage>
</organism>
<dbReference type="CDD" id="cd20556">
    <property type="entry name" value="CYCLIN_CABLES"/>
    <property type="match status" value="1"/>
</dbReference>
<protein>
    <submittedName>
        <fullName evidence="2">CDK5 and ABL1 enzyme substrate 1</fullName>
    </submittedName>
</protein>
<comment type="caution">
    <text evidence="2">The sequence shown here is derived from an EMBL/GenBank/DDBJ whole genome shotgun (WGS) entry which is preliminary data.</text>
</comment>
<proteinExistence type="predicted"/>
<dbReference type="SUPFAM" id="SSF47954">
    <property type="entry name" value="Cyclin-like"/>
    <property type="match status" value="1"/>
</dbReference>
<dbReference type="InterPro" id="IPR036915">
    <property type="entry name" value="Cyclin-like_sf"/>
</dbReference>
<dbReference type="PANTHER" id="PTHR22896:SF0">
    <property type="entry name" value="CYCLIN N-TERMINAL DOMAIN-CONTAINING PROTEIN"/>
    <property type="match status" value="1"/>
</dbReference>
<reference evidence="2" key="1">
    <citation type="submission" date="2023-03" db="EMBL/GenBank/DDBJ databases">
        <authorList>
            <person name="Steffen K."/>
            <person name="Cardenas P."/>
        </authorList>
    </citation>
    <scope>NUCLEOTIDE SEQUENCE</scope>
</reference>
<dbReference type="PANTHER" id="PTHR22896">
    <property type="entry name" value="CDK5 AND ABL1 ENZYME SUBSTRATE 1"/>
    <property type="match status" value="1"/>
</dbReference>
<dbReference type="AlphaFoldDB" id="A0AA35WIU3"/>
<keyword evidence="3" id="KW-1185">Reference proteome</keyword>
<gene>
    <name evidence="2" type="ORF">GBAR_LOCUS9859</name>
</gene>
<dbReference type="InterPro" id="IPR006671">
    <property type="entry name" value="Cyclin_N"/>
</dbReference>
<evidence type="ECO:0000313" key="3">
    <source>
        <dbReference type="Proteomes" id="UP001174909"/>
    </source>
</evidence>
<name>A0AA35WIU3_GEOBA</name>
<dbReference type="Pfam" id="PF00134">
    <property type="entry name" value="Cyclin_N"/>
    <property type="match status" value="1"/>
</dbReference>
<dbReference type="Proteomes" id="UP001174909">
    <property type="component" value="Unassembled WGS sequence"/>
</dbReference>
<dbReference type="Gene3D" id="1.10.472.10">
    <property type="entry name" value="Cyclin-like"/>
    <property type="match status" value="1"/>
</dbReference>
<evidence type="ECO:0000259" key="1">
    <source>
        <dbReference type="Pfam" id="PF00134"/>
    </source>
</evidence>